<dbReference type="RefSeq" id="WP_062330813.1">
    <property type="nucleotide sequence ID" value="NZ_CBCRZU010000018.1"/>
</dbReference>
<evidence type="ECO:0000256" key="3">
    <source>
        <dbReference type="ARBA" id="ARBA00022692"/>
    </source>
</evidence>
<evidence type="ECO:0000256" key="4">
    <source>
        <dbReference type="ARBA" id="ARBA00022989"/>
    </source>
</evidence>
<evidence type="ECO:0000313" key="10">
    <source>
        <dbReference type="Proteomes" id="UP000255230"/>
    </source>
</evidence>
<dbReference type="InterPro" id="IPR025640">
    <property type="entry name" value="GYF_2"/>
</dbReference>
<evidence type="ECO:0000256" key="6">
    <source>
        <dbReference type="SAM" id="Phobius"/>
    </source>
</evidence>
<dbReference type="InterPro" id="IPR010432">
    <property type="entry name" value="RDD"/>
</dbReference>
<proteinExistence type="predicted"/>
<organism evidence="9 10">
    <name type="scientific">Faucicola osloensis</name>
    <name type="common">Moraxella osloensis</name>
    <dbReference type="NCBI Taxonomy" id="34062"/>
    <lineage>
        <taxon>Bacteria</taxon>
        <taxon>Pseudomonadati</taxon>
        <taxon>Pseudomonadota</taxon>
        <taxon>Gammaproteobacteria</taxon>
        <taxon>Moraxellales</taxon>
        <taxon>Moraxellaceae</taxon>
        <taxon>Faucicola</taxon>
    </lineage>
</organism>
<feature type="domain" description="RDD" evidence="7">
    <location>
        <begin position="138"/>
        <end position="295"/>
    </location>
</feature>
<accession>A0A378Q966</accession>
<dbReference type="Pfam" id="PF14237">
    <property type="entry name" value="GYF_2"/>
    <property type="match status" value="1"/>
</dbReference>
<dbReference type="KEGG" id="mos:AXE82_02050"/>
<protein>
    <submittedName>
        <fullName evidence="9">RDD family</fullName>
    </submittedName>
</protein>
<keyword evidence="5 6" id="KW-0472">Membrane</keyword>
<dbReference type="GO" id="GO:0005886">
    <property type="term" value="C:plasma membrane"/>
    <property type="evidence" value="ECO:0007669"/>
    <property type="project" value="UniProtKB-SubCell"/>
</dbReference>
<keyword evidence="10" id="KW-1185">Reference proteome</keyword>
<keyword evidence="3 6" id="KW-0812">Transmembrane</keyword>
<dbReference type="Proteomes" id="UP000255230">
    <property type="component" value="Unassembled WGS sequence"/>
</dbReference>
<name>A0A378Q966_FAUOS</name>
<dbReference type="InterPro" id="IPR051791">
    <property type="entry name" value="Pra-immunoreactive"/>
</dbReference>
<evidence type="ECO:0000256" key="5">
    <source>
        <dbReference type="ARBA" id="ARBA00023136"/>
    </source>
</evidence>
<dbReference type="EMBL" id="UGPY01000001">
    <property type="protein sequence ID" value="STY97279.1"/>
    <property type="molecule type" value="Genomic_DNA"/>
</dbReference>
<dbReference type="PANTHER" id="PTHR36115">
    <property type="entry name" value="PROLINE-RICH ANTIGEN HOMOLOG-RELATED"/>
    <property type="match status" value="1"/>
</dbReference>
<reference evidence="9 10" key="1">
    <citation type="submission" date="2018-06" db="EMBL/GenBank/DDBJ databases">
        <authorList>
            <consortium name="Pathogen Informatics"/>
            <person name="Doyle S."/>
        </authorList>
    </citation>
    <scope>NUCLEOTIDE SEQUENCE [LARGE SCALE GENOMIC DNA]</scope>
    <source>
        <strain evidence="9 10">NCTC10465</strain>
    </source>
</reference>
<evidence type="ECO:0000256" key="1">
    <source>
        <dbReference type="ARBA" id="ARBA00004651"/>
    </source>
</evidence>
<keyword evidence="2" id="KW-1003">Cell membrane</keyword>
<evidence type="ECO:0000259" key="8">
    <source>
        <dbReference type="Pfam" id="PF14237"/>
    </source>
</evidence>
<feature type="domain" description="GYF" evidence="8">
    <location>
        <begin position="4"/>
        <end position="48"/>
    </location>
</feature>
<feature type="transmembrane region" description="Helical" evidence="6">
    <location>
        <begin position="202"/>
        <end position="221"/>
    </location>
</feature>
<dbReference type="AlphaFoldDB" id="A0A378Q966"/>
<keyword evidence="4 6" id="KW-1133">Transmembrane helix</keyword>
<comment type="subcellular location">
    <subcellularLocation>
        <location evidence="1">Cell membrane</location>
        <topology evidence="1">Multi-pass membrane protein</topology>
    </subcellularLocation>
</comment>
<evidence type="ECO:0000313" key="9">
    <source>
        <dbReference type="EMBL" id="STY97279.1"/>
    </source>
</evidence>
<feature type="transmembrane region" description="Helical" evidence="6">
    <location>
        <begin position="264"/>
        <end position="282"/>
    </location>
</feature>
<dbReference type="GeneID" id="35779313"/>
<gene>
    <name evidence="9" type="ORF">NCTC10465_01062</name>
</gene>
<evidence type="ECO:0000256" key="2">
    <source>
        <dbReference type="ARBA" id="ARBA00022475"/>
    </source>
</evidence>
<dbReference type="PANTHER" id="PTHR36115:SF6">
    <property type="entry name" value="PROLINE-RICH ANTIGEN HOMOLOG"/>
    <property type="match status" value="1"/>
</dbReference>
<feature type="transmembrane region" description="Helical" evidence="6">
    <location>
        <begin position="149"/>
        <end position="167"/>
    </location>
</feature>
<evidence type="ECO:0000259" key="7">
    <source>
        <dbReference type="Pfam" id="PF06271"/>
    </source>
</evidence>
<dbReference type="Pfam" id="PF06271">
    <property type="entry name" value="RDD"/>
    <property type="match status" value="1"/>
</dbReference>
<sequence length="314" mass="35096">MHIFLARNGVQAGPYTLEQLNQMLATGQVLLTDLMWHQGMDNWNTVNAMTDGQFFYRPTIDESLPVDTHQREQPASDEADYIINNTPNPISPSEDAENVWDRYSANNPHKSPNPTKVTLTKKLGSKQDIAHAKKQLDLASIGSRIAAKLVDTLLMVLASSPLFIALYNSPNFDKLLKWAEAGQTRLTSAQQMELMSALPEHILLLTNILVWGLIIAQVLLLMRRGQTIGKMIMGIRILDRQSNAIPGFFNLIIMRGLFTTLAYSLSIFGLVVLVIDLVMMLTSKERLSLHDKIAKTYVVRADDTQTTPLALKPD</sequence>